<dbReference type="GO" id="GO:0016987">
    <property type="term" value="F:sigma factor activity"/>
    <property type="evidence" value="ECO:0007669"/>
    <property type="project" value="UniProtKB-KW"/>
</dbReference>
<evidence type="ECO:0000256" key="1">
    <source>
        <dbReference type="ARBA" id="ARBA00010641"/>
    </source>
</evidence>
<dbReference type="SUPFAM" id="SSF88946">
    <property type="entry name" value="Sigma2 domain of RNA polymerase sigma factors"/>
    <property type="match status" value="1"/>
</dbReference>
<dbReference type="Gene3D" id="1.10.1740.10">
    <property type="match status" value="1"/>
</dbReference>
<dbReference type="Pfam" id="PF04542">
    <property type="entry name" value="Sigma70_r2"/>
    <property type="match status" value="1"/>
</dbReference>
<proteinExistence type="inferred from homology"/>
<name>A0A858REW4_9BACT</name>
<dbReference type="KEGG" id="luo:HHL09_04975"/>
<comment type="similarity">
    <text evidence="1">Belongs to the sigma-70 factor family. ECF subfamily.</text>
</comment>
<gene>
    <name evidence="6" type="ORF">HHL09_04975</name>
</gene>
<keyword evidence="3" id="KW-0731">Sigma factor</keyword>
<organism evidence="6 7">
    <name type="scientific">Luteolibacter luteus</name>
    <dbReference type="NCBI Taxonomy" id="2728835"/>
    <lineage>
        <taxon>Bacteria</taxon>
        <taxon>Pseudomonadati</taxon>
        <taxon>Verrucomicrobiota</taxon>
        <taxon>Verrucomicrobiia</taxon>
        <taxon>Verrucomicrobiales</taxon>
        <taxon>Verrucomicrobiaceae</taxon>
        <taxon>Luteolibacter</taxon>
    </lineage>
</organism>
<dbReference type="Proteomes" id="UP000501812">
    <property type="component" value="Chromosome"/>
</dbReference>
<evidence type="ECO:0000259" key="5">
    <source>
        <dbReference type="Pfam" id="PF04542"/>
    </source>
</evidence>
<dbReference type="InterPro" id="IPR014331">
    <property type="entry name" value="RNA_pol_sigma70_ECF_RHOBA"/>
</dbReference>
<dbReference type="InterPro" id="IPR039425">
    <property type="entry name" value="RNA_pol_sigma-70-like"/>
</dbReference>
<dbReference type="InterPro" id="IPR036388">
    <property type="entry name" value="WH-like_DNA-bd_sf"/>
</dbReference>
<evidence type="ECO:0000313" key="6">
    <source>
        <dbReference type="EMBL" id="QJE95151.1"/>
    </source>
</evidence>
<accession>A0A858REW4</accession>
<dbReference type="PANTHER" id="PTHR43133">
    <property type="entry name" value="RNA POLYMERASE ECF-TYPE SIGMA FACTO"/>
    <property type="match status" value="1"/>
</dbReference>
<keyword evidence="2" id="KW-0805">Transcription regulation</keyword>
<dbReference type="NCBIfam" id="TIGR02937">
    <property type="entry name" value="sigma70-ECF"/>
    <property type="match status" value="1"/>
</dbReference>
<dbReference type="InterPro" id="IPR014284">
    <property type="entry name" value="RNA_pol_sigma-70_dom"/>
</dbReference>
<evidence type="ECO:0000256" key="2">
    <source>
        <dbReference type="ARBA" id="ARBA00023015"/>
    </source>
</evidence>
<dbReference type="SUPFAM" id="SSF88659">
    <property type="entry name" value="Sigma3 and sigma4 domains of RNA polymerase sigma factors"/>
    <property type="match status" value="1"/>
</dbReference>
<evidence type="ECO:0000313" key="7">
    <source>
        <dbReference type="Proteomes" id="UP000501812"/>
    </source>
</evidence>
<keyword evidence="4" id="KW-0804">Transcription</keyword>
<keyword evidence="7" id="KW-1185">Reference proteome</keyword>
<evidence type="ECO:0000256" key="4">
    <source>
        <dbReference type="ARBA" id="ARBA00023163"/>
    </source>
</evidence>
<protein>
    <submittedName>
        <fullName evidence="6">Sigma-70 family RNA polymerase sigma factor</fullName>
    </submittedName>
</protein>
<dbReference type="InterPro" id="IPR007627">
    <property type="entry name" value="RNA_pol_sigma70_r2"/>
</dbReference>
<dbReference type="NCBIfam" id="TIGR02989">
    <property type="entry name" value="Sig-70_gvs1"/>
    <property type="match status" value="1"/>
</dbReference>
<evidence type="ECO:0000256" key="3">
    <source>
        <dbReference type="ARBA" id="ARBA00023082"/>
    </source>
</evidence>
<dbReference type="GO" id="GO:0006352">
    <property type="term" value="P:DNA-templated transcription initiation"/>
    <property type="evidence" value="ECO:0007669"/>
    <property type="project" value="InterPro"/>
</dbReference>
<dbReference type="Gene3D" id="1.10.10.10">
    <property type="entry name" value="Winged helix-like DNA-binding domain superfamily/Winged helix DNA-binding domain"/>
    <property type="match status" value="1"/>
</dbReference>
<reference evidence="6 7" key="1">
    <citation type="submission" date="2020-04" db="EMBL/GenBank/DDBJ databases">
        <title>Luteolibacter sp. G-1-1-1 isolated from soil.</title>
        <authorList>
            <person name="Dahal R.H."/>
        </authorList>
    </citation>
    <scope>NUCLEOTIDE SEQUENCE [LARGE SCALE GENOMIC DNA]</scope>
    <source>
        <strain evidence="6 7">G-1-1-1</strain>
    </source>
</reference>
<dbReference type="InterPro" id="IPR013324">
    <property type="entry name" value="RNA_pol_sigma_r3/r4-like"/>
</dbReference>
<dbReference type="AlphaFoldDB" id="A0A858REW4"/>
<feature type="domain" description="RNA polymerase sigma-70 region 2" evidence="5">
    <location>
        <begin position="16"/>
        <end position="81"/>
    </location>
</feature>
<dbReference type="EMBL" id="CP051774">
    <property type="protein sequence ID" value="QJE95151.1"/>
    <property type="molecule type" value="Genomic_DNA"/>
</dbReference>
<sequence length="178" mass="20895">MTQGGDNIDEFVQELTRHQVDLFYFIRALAGDAHAAHDIRQIVNMVLWRKREKYRPGSSFKAWAFQIAQLEVKNHMRKQRRSVLVAFDHKLVDMFASEFSDFSDELPERRHALTNCLRKLTPKDEELLRHRYWTSGSLESLALSTQRSVGTLKARLHQLRASLRRCIELQLYPDNNEA</sequence>
<dbReference type="RefSeq" id="WP_169453372.1">
    <property type="nucleotide sequence ID" value="NZ_CP051774.1"/>
</dbReference>
<dbReference type="InterPro" id="IPR013325">
    <property type="entry name" value="RNA_pol_sigma_r2"/>
</dbReference>
<dbReference type="PANTHER" id="PTHR43133:SF51">
    <property type="entry name" value="RNA POLYMERASE SIGMA FACTOR"/>
    <property type="match status" value="1"/>
</dbReference>